<evidence type="ECO:0000313" key="3">
    <source>
        <dbReference type="Proteomes" id="UP001215598"/>
    </source>
</evidence>
<feature type="region of interest" description="Disordered" evidence="1">
    <location>
        <begin position="78"/>
        <end position="101"/>
    </location>
</feature>
<gene>
    <name evidence="2" type="ORF">B0H16DRAFT_1758938</name>
</gene>
<protein>
    <submittedName>
        <fullName evidence="2">Uncharacterized protein</fullName>
    </submittedName>
</protein>
<name>A0AAD7MZT7_9AGAR</name>
<reference evidence="2" key="1">
    <citation type="submission" date="2023-03" db="EMBL/GenBank/DDBJ databases">
        <title>Massive genome expansion in bonnet fungi (Mycena s.s.) driven by repeated elements and novel gene families across ecological guilds.</title>
        <authorList>
            <consortium name="Lawrence Berkeley National Laboratory"/>
            <person name="Harder C.B."/>
            <person name="Miyauchi S."/>
            <person name="Viragh M."/>
            <person name="Kuo A."/>
            <person name="Thoen E."/>
            <person name="Andreopoulos B."/>
            <person name="Lu D."/>
            <person name="Skrede I."/>
            <person name="Drula E."/>
            <person name="Henrissat B."/>
            <person name="Morin E."/>
            <person name="Kohler A."/>
            <person name="Barry K."/>
            <person name="LaButti K."/>
            <person name="Morin E."/>
            <person name="Salamov A."/>
            <person name="Lipzen A."/>
            <person name="Mereny Z."/>
            <person name="Hegedus B."/>
            <person name="Baldrian P."/>
            <person name="Stursova M."/>
            <person name="Weitz H."/>
            <person name="Taylor A."/>
            <person name="Grigoriev I.V."/>
            <person name="Nagy L.G."/>
            <person name="Martin F."/>
            <person name="Kauserud H."/>
        </authorList>
    </citation>
    <scope>NUCLEOTIDE SEQUENCE</scope>
    <source>
        <strain evidence="2">CBHHK182m</strain>
    </source>
</reference>
<evidence type="ECO:0000256" key="1">
    <source>
        <dbReference type="SAM" id="MobiDB-lite"/>
    </source>
</evidence>
<dbReference type="EMBL" id="JARKIB010000107">
    <property type="protein sequence ID" value="KAJ7739371.1"/>
    <property type="molecule type" value="Genomic_DNA"/>
</dbReference>
<evidence type="ECO:0000313" key="2">
    <source>
        <dbReference type="EMBL" id="KAJ7739371.1"/>
    </source>
</evidence>
<proteinExistence type="predicted"/>
<organism evidence="2 3">
    <name type="scientific">Mycena metata</name>
    <dbReference type="NCBI Taxonomy" id="1033252"/>
    <lineage>
        <taxon>Eukaryota</taxon>
        <taxon>Fungi</taxon>
        <taxon>Dikarya</taxon>
        <taxon>Basidiomycota</taxon>
        <taxon>Agaricomycotina</taxon>
        <taxon>Agaricomycetes</taxon>
        <taxon>Agaricomycetidae</taxon>
        <taxon>Agaricales</taxon>
        <taxon>Marasmiineae</taxon>
        <taxon>Mycenaceae</taxon>
        <taxon>Mycena</taxon>
    </lineage>
</organism>
<keyword evidence="3" id="KW-1185">Reference proteome</keyword>
<dbReference type="AlphaFoldDB" id="A0AAD7MZT7"/>
<dbReference type="Proteomes" id="UP001215598">
    <property type="component" value="Unassembled WGS sequence"/>
</dbReference>
<sequence>MATENGGHEPEKWKRWLWDEGMMRRIYFVTVPYHAVPSSHLRDGAQVRARWQKHTETGRVAENEEWQSKVCATSSSVPPCASRVPMPRRKRADGGKGAGGWRVGGSTNCSRILREIQSESFQRRAGGSRLMVGGEKQKCGGVQAVLIVDPSARSARFFVGSAIQGPVVNKPSSPPIPPFLVRVASKLVVQEVSEKIGKYTNLFYANLGLSEFIFVAVVWNSESSSHIAAVNRQPLESARRGMDLIEFVISTISTADSDEPNSKARVHASGNQSLRTSSALSDLGSFFMAPGLDALTICLVVGLCIRSKKSVEPDNWVPHGISLVSAAHLSPLYAGLLPLKHSRTCTGTSSPPGYLTASSTCPATVAGPNVFSRQCFLAVFAVVDVEIQRTPQLFWHLKPDRSTPLLNLAPAPLPETTRWNPGAHA</sequence>
<accession>A0AAD7MZT7</accession>
<comment type="caution">
    <text evidence="2">The sequence shown here is derived from an EMBL/GenBank/DDBJ whole genome shotgun (WGS) entry which is preliminary data.</text>
</comment>